<dbReference type="AlphaFoldDB" id="B6BW06"/>
<dbReference type="STRING" id="314607.KB13_634"/>
<gene>
    <name evidence="2" type="ORF">KB13_634</name>
</gene>
<keyword evidence="1" id="KW-0732">Signal</keyword>
<dbReference type="NCBIfam" id="TIGR02001">
    <property type="entry name" value="gcw_chp"/>
    <property type="match status" value="1"/>
</dbReference>
<feature type="chain" id="PRO_5002843401" evidence="1">
    <location>
        <begin position="22"/>
        <end position="266"/>
    </location>
</feature>
<dbReference type="EMBL" id="DS995299">
    <property type="protein sequence ID" value="EDZ64502.1"/>
    <property type="molecule type" value="Genomic_DNA"/>
</dbReference>
<feature type="signal peptide" evidence="1">
    <location>
        <begin position="1"/>
        <end position="21"/>
    </location>
</feature>
<dbReference type="Proteomes" id="UP000004188">
    <property type="component" value="Unassembled WGS sequence"/>
</dbReference>
<organism evidence="2 3">
    <name type="scientific">beta proteobacterium KB13</name>
    <dbReference type="NCBI Taxonomy" id="314607"/>
    <lineage>
        <taxon>Bacteria</taxon>
        <taxon>Pseudomonadati</taxon>
        <taxon>Pseudomonadota</taxon>
        <taxon>Betaproteobacteria</taxon>
        <taxon>Nitrosomonadales</taxon>
        <taxon>OM43 clade</taxon>
    </lineage>
</organism>
<proteinExistence type="predicted"/>
<evidence type="ECO:0000313" key="2">
    <source>
        <dbReference type="EMBL" id="EDZ64502.1"/>
    </source>
</evidence>
<dbReference type="InterPro" id="IPR010239">
    <property type="entry name" value="CHP02001"/>
</dbReference>
<dbReference type="Pfam" id="PF09694">
    <property type="entry name" value="Gcw_chp"/>
    <property type="match status" value="1"/>
</dbReference>
<reference evidence="3" key="1">
    <citation type="journal article" date="2012" name="Stand. Genomic Sci.">
        <title>Genome sequence of strain HIMB624, a cultured representative from the OM43 clade of marine Betaproteobacteria.</title>
        <authorList>
            <person name="Huggett M.J."/>
            <person name="Hayakawa D.H."/>
            <person name="Rappe M.S."/>
        </authorList>
    </citation>
    <scope>NUCLEOTIDE SEQUENCE [LARGE SCALE GENOMIC DNA]</scope>
    <source>
        <strain evidence="3">KB13</strain>
    </source>
</reference>
<name>B6BW06_9PROT</name>
<evidence type="ECO:0000256" key="1">
    <source>
        <dbReference type="SAM" id="SignalP"/>
    </source>
</evidence>
<sequence>MKTLKLALAAALTMPAMSIFAEEAESEHSVSYNVGLFSEYVFRGYTQTHNDPALQGGVDYEHSSGFYLGAWASNVSWTVDNGSSSYYESGGTAEIDIYGGFAGEFGDSGVGYDVGFLQYLYPGDRRDAVANAHTLELYGGLSYKDFGITYYEVVSDAAWTWGKAQGSGDDADGTFYVSVDFEHDIGQYMNVDGLTATLHWGHQKFAGAANDPYTYEDVLVGIDKEVMGLNVGFNYTNTNQSETTWGKVDGKYLGEQRGVFYVSKEF</sequence>
<keyword evidence="3" id="KW-1185">Reference proteome</keyword>
<accession>B6BW06</accession>
<evidence type="ECO:0000313" key="3">
    <source>
        <dbReference type="Proteomes" id="UP000004188"/>
    </source>
</evidence>
<dbReference type="eggNOG" id="ENOG5030FF7">
    <property type="taxonomic scope" value="Bacteria"/>
</dbReference>
<dbReference type="HOGENOM" id="CLU_074587_2_0_4"/>
<protein>
    <submittedName>
        <fullName evidence="2">Uncharacterized protein</fullName>
    </submittedName>
</protein>